<dbReference type="OrthoDB" id="5154081at2759"/>
<dbReference type="AlphaFoldDB" id="A0A9N9YQR3"/>
<organism evidence="1 2">
    <name type="scientific">Clonostachys rhizophaga</name>
    <dbReference type="NCBI Taxonomy" id="160324"/>
    <lineage>
        <taxon>Eukaryota</taxon>
        <taxon>Fungi</taxon>
        <taxon>Dikarya</taxon>
        <taxon>Ascomycota</taxon>
        <taxon>Pezizomycotina</taxon>
        <taxon>Sordariomycetes</taxon>
        <taxon>Hypocreomycetidae</taxon>
        <taxon>Hypocreales</taxon>
        <taxon>Bionectriaceae</taxon>
        <taxon>Clonostachys</taxon>
    </lineage>
</organism>
<gene>
    <name evidence="1" type="ORF">CRHIZ90672A_00003720</name>
</gene>
<reference evidence="1" key="1">
    <citation type="submission" date="2021-10" db="EMBL/GenBank/DDBJ databases">
        <authorList>
            <person name="Piombo E."/>
        </authorList>
    </citation>
    <scope>NUCLEOTIDE SEQUENCE</scope>
</reference>
<protein>
    <submittedName>
        <fullName evidence="1">Uncharacterized protein</fullName>
    </submittedName>
</protein>
<keyword evidence="2" id="KW-1185">Reference proteome</keyword>
<dbReference type="Proteomes" id="UP000696573">
    <property type="component" value="Unassembled WGS sequence"/>
</dbReference>
<name>A0A9N9YQR3_9HYPO</name>
<accession>A0A9N9YQR3</accession>
<evidence type="ECO:0000313" key="2">
    <source>
        <dbReference type="Proteomes" id="UP000696573"/>
    </source>
</evidence>
<sequence length="743" mass="84135">MAQRTSTSRPQIPQEQLRAIITMQPYAFDDTDRKLPDVFKNKIPLRFKIRGKFHLNTGNEGYLVKTGGKNNEWGHARFYQGDAFIDILIPMNIVKVGEKWRPILERISASQVVSHSLNQWSAATAGSVLENFVRSFWRCLSNQKSTLVELGLPENDLRPMIAGDNLVKNVDLITSGFTPKVKELMANGNFSAGDIQSLPRVTNSWPDPGCFGIYLRAYRLPPRWGAYGGQTTAGFQHRNASHETNVNAQNTPHYNIAKKAQEDDRYMIPIIIWTRAQSQSITQEVVQMAEQTVVSMMNCYHDLVKYRSSAVMAIDPQLYTRWSFLNTVTQLARASSGWPELSYIGCNIQSPIFHLILGSPIHCIPISTPLPRDRPMTTYRKARFLRPHQSRHGTFSMAVYFHYKASGKKRCTMFSISPETAAANNLRDITPIYLVFEIMQDKRPHDNPYLGCPKMGPFKGFEDASKLGIRVEWFDEAKNGWMSLPIRQKLFAGAFLQGVKSRNQERAIAPWRKTMTLIQLLEGIRYKKPLDRFEEDATFSITGLLELKRDHLKQTASWVPRPFKALQPPPERSNYTDNCAQMAALCRNTKTVTNVSERPKNTDDMWKTDSVAATQAAKTRNMLCDLCVYMWRQQSQSQCIQDQRPGYEACCTACSILNRPCTWTAHNDRIAAGDTLRYTAGNRGIIPGPANYHLSFYSTVPRNGVDIAVEVYAPFEGREGLLVAAGMDEGEDESVEGVDIEED</sequence>
<proteinExistence type="predicted"/>
<comment type="caution">
    <text evidence="1">The sequence shown here is derived from an EMBL/GenBank/DDBJ whole genome shotgun (WGS) entry which is preliminary data.</text>
</comment>
<evidence type="ECO:0000313" key="1">
    <source>
        <dbReference type="EMBL" id="CAH0027192.1"/>
    </source>
</evidence>
<dbReference type="EMBL" id="CABFNQ020000726">
    <property type="protein sequence ID" value="CAH0027192.1"/>
    <property type="molecule type" value="Genomic_DNA"/>
</dbReference>